<dbReference type="InterPro" id="IPR005182">
    <property type="entry name" value="YdbS-like_PH"/>
</dbReference>
<keyword evidence="4" id="KW-1185">Reference proteome</keyword>
<gene>
    <name evidence="3" type="ORF">C447_03766</name>
</gene>
<keyword evidence="1" id="KW-0472">Membrane</keyword>
<dbReference type="PATRIC" id="fig|1132509.6.peg.877"/>
<name>M0M884_9EURY</name>
<reference evidence="3 4" key="1">
    <citation type="journal article" date="2014" name="PLoS Genet.">
        <title>Phylogenetically driven sequencing of extremely halophilic archaea reveals strategies for static and dynamic osmo-response.</title>
        <authorList>
            <person name="Becker E.A."/>
            <person name="Seitzer P.M."/>
            <person name="Tritt A."/>
            <person name="Larsen D."/>
            <person name="Krusor M."/>
            <person name="Yao A.I."/>
            <person name="Wu D."/>
            <person name="Madern D."/>
            <person name="Eisen J.A."/>
            <person name="Darling A.E."/>
            <person name="Facciotti M.T."/>
        </authorList>
    </citation>
    <scope>NUCLEOTIDE SEQUENCE [LARGE SCALE GENOMIC DNA]</scope>
    <source>
        <strain evidence="3 4">100A6</strain>
    </source>
</reference>
<organism evidence="3 4">
    <name type="scientific">Halococcus hamelinensis 100A6</name>
    <dbReference type="NCBI Taxonomy" id="1132509"/>
    <lineage>
        <taxon>Archaea</taxon>
        <taxon>Methanobacteriati</taxon>
        <taxon>Methanobacteriota</taxon>
        <taxon>Stenosarchaea group</taxon>
        <taxon>Halobacteria</taxon>
        <taxon>Halobacteriales</taxon>
        <taxon>Halococcaceae</taxon>
        <taxon>Halococcus</taxon>
    </lineage>
</organism>
<feature type="transmembrane region" description="Helical" evidence="1">
    <location>
        <begin position="28"/>
        <end position="50"/>
    </location>
</feature>
<keyword evidence="1" id="KW-1133">Transmembrane helix</keyword>
<evidence type="ECO:0000259" key="2">
    <source>
        <dbReference type="Pfam" id="PF03703"/>
    </source>
</evidence>
<comment type="caution">
    <text evidence="3">The sequence shown here is derived from an EMBL/GenBank/DDBJ whole genome shotgun (WGS) entry which is preliminary data.</text>
</comment>
<dbReference type="Proteomes" id="UP000011566">
    <property type="component" value="Unassembled WGS sequence"/>
</dbReference>
<dbReference type="Pfam" id="PF03703">
    <property type="entry name" value="bPH_2"/>
    <property type="match status" value="1"/>
</dbReference>
<dbReference type="RefSeq" id="WP_007691076.1">
    <property type="nucleotide sequence ID" value="NZ_AJRK01000025.1"/>
</dbReference>
<evidence type="ECO:0000313" key="4">
    <source>
        <dbReference type="Proteomes" id="UP000011566"/>
    </source>
</evidence>
<proteinExistence type="predicted"/>
<accession>M0M884</accession>
<dbReference type="EMBL" id="AOMB01000010">
    <property type="protein sequence ID" value="EMA40605.1"/>
    <property type="molecule type" value="Genomic_DNA"/>
</dbReference>
<evidence type="ECO:0000313" key="3">
    <source>
        <dbReference type="EMBL" id="EMA40605.1"/>
    </source>
</evidence>
<evidence type="ECO:0000256" key="1">
    <source>
        <dbReference type="SAM" id="Phobius"/>
    </source>
</evidence>
<dbReference type="eggNOG" id="arCOG04619">
    <property type="taxonomic scope" value="Archaea"/>
</dbReference>
<dbReference type="PANTHER" id="PTHR37938:SF1">
    <property type="entry name" value="BLL0215 PROTEIN"/>
    <property type="match status" value="1"/>
</dbReference>
<keyword evidence="1" id="KW-0812">Transmembrane</keyword>
<dbReference type="PANTHER" id="PTHR37938">
    <property type="entry name" value="BLL0215 PROTEIN"/>
    <property type="match status" value="1"/>
</dbReference>
<sequence>MAERDVPEWVTLTEGESVLWDGHPSLRLIAPAVLAGLVLVLGGVALAIVVTDPTLRWLFLVGVPAGIAVAAWSYISVVSTRYVLTSEEVYRKTGLLNRNVAQIRLDRVQNTTCSQSLTERLFSYGDITIYTAGSDTMDITLSDVPNPQQVNRRLTEALDAASTSGARAGP</sequence>
<feature type="transmembrane region" description="Helical" evidence="1">
    <location>
        <begin position="57"/>
        <end position="75"/>
    </location>
</feature>
<dbReference type="AlphaFoldDB" id="M0M884"/>
<dbReference type="OrthoDB" id="203544at2157"/>
<protein>
    <submittedName>
        <fullName evidence="3">Membrane-flanked domain-containing protein</fullName>
    </submittedName>
</protein>
<feature type="domain" description="YdbS-like PH" evidence="2">
    <location>
        <begin position="79"/>
        <end position="153"/>
    </location>
</feature>